<dbReference type="RefSeq" id="WP_162442530.1">
    <property type="nucleotide sequence ID" value="NZ_CP048222.1"/>
</dbReference>
<keyword evidence="2" id="KW-1185">Reference proteome</keyword>
<protein>
    <recommendedName>
        <fullName evidence="3">Lipocalin-like domain-containing protein</fullName>
    </recommendedName>
</protein>
<name>A0A6C0GET0_9BACT</name>
<sequence length="146" mass="17305">MKKSSILLIFILALHISFCGYGQINCQRERIIGEWTEVTNMAGVHTNIDSLRNLMNNRKETLGTWNFNSDGTYTYKDSYSNEYYRKGQKFNFDNSTCEIILWSKSKSRTKKVSRENLEIIYIEHDFLVYKSDDNPKGYYTHLMKRK</sequence>
<evidence type="ECO:0000313" key="1">
    <source>
        <dbReference type="EMBL" id="QHT66476.1"/>
    </source>
</evidence>
<evidence type="ECO:0008006" key="3">
    <source>
        <dbReference type="Google" id="ProtNLM"/>
    </source>
</evidence>
<dbReference type="AlphaFoldDB" id="A0A6C0GET0"/>
<reference evidence="1 2" key="1">
    <citation type="submission" date="2020-01" db="EMBL/GenBank/DDBJ databases">
        <authorList>
            <person name="Kim M.K."/>
        </authorList>
    </citation>
    <scope>NUCLEOTIDE SEQUENCE [LARGE SCALE GENOMIC DNA]</scope>
    <source>
        <strain evidence="1 2">172606-1</strain>
    </source>
</reference>
<gene>
    <name evidence="1" type="ORF">GXP67_07310</name>
</gene>
<proteinExistence type="predicted"/>
<dbReference type="Proteomes" id="UP000480178">
    <property type="component" value="Chromosome"/>
</dbReference>
<evidence type="ECO:0000313" key="2">
    <source>
        <dbReference type="Proteomes" id="UP000480178"/>
    </source>
</evidence>
<accession>A0A6C0GET0</accession>
<organism evidence="1 2">
    <name type="scientific">Rhodocytophaga rosea</name>
    <dbReference type="NCBI Taxonomy" id="2704465"/>
    <lineage>
        <taxon>Bacteria</taxon>
        <taxon>Pseudomonadati</taxon>
        <taxon>Bacteroidota</taxon>
        <taxon>Cytophagia</taxon>
        <taxon>Cytophagales</taxon>
        <taxon>Rhodocytophagaceae</taxon>
        <taxon>Rhodocytophaga</taxon>
    </lineage>
</organism>
<dbReference type="KEGG" id="rhoz:GXP67_07310"/>
<dbReference type="EMBL" id="CP048222">
    <property type="protein sequence ID" value="QHT66476.1"/>
    <property type="molecule type" value="Genomic_DNA"/>
</dbReference>